<keyword evidence="2" id="KW-1185">Reference proteome</keyword>
<dbReference type="InterPro" id="IPR036397">
    <property type="entry name" value="RNaseH_sf"/>
</dbReference>
<dbReference type="Proteomes" id="UP000675881">
    <property type="component" value="Chromosome 3"/>
</dbReference>
<dbReference type="PROSITE" id="PS50994">
    <property type="entry name" value="INTEGRASE"/>
    <property type="match status" value="1"/>
</dbReference>
<dbReference type="Gene3D" id="3.30.420.10">
    <property type="entry name" value="Ribonuclease H-like superfamily/Ribonuclease H"/>
    <property type="match status" value="1"/>
</dbReference>
<dbReference type="GO" id="GO:0015074">
    <property type="term" value="P:DNA integration"/>
    <property type="evidence" value="ECO:0007669"/>
    <property type="project" value="InterPro"/>
</dbReference>
<dbReference type="SUPFAM" id="SSF53098">
    <property type="entry name" value="Ribonuclease H-like"/>
    <property type="match status" value="1"/>
</dbReference>
<evidence type="ECO:0000313" key="2">
    <source>
        <dbReference type="Proteomes" id="UP000675881"/>
    </source>
</evidence>
<sequence length="296" mass="34022">MKTEKQEPRPVVALLMVKSFNDVVSMDLKYWQKNCYFMVMVDTATRFCAASTISNTIPSTIIPGIFRTWKSKFGAPKKFLMDNGREFSNNEMIELNSEERIKNESDVKIQRALSHNIRDGGTKDLNFDDMVFYNRNDDSKWKGPSKVIGKDGKVYLVYHGSYCIRCIACILQKDVKMQKSVVKEDVSMVKTNIEARVNEANDDEAYHYGRRQINVVEARIEDEDVSNGNEDDVSSKHVENPNVKVKRRRGCPRNDDKAVFEKDQNCPKVGGNFEAIDPNSGKLFKGKIYWQSWQSQ</sequence>
<gene>
    <name evidence="1" type="ORF">LSAA_7666</name>
</gene>
<accession>A0A7R8CTE3</accession>
<name>A0A7R8CTE3_LEPSM</name>
<dbReference type="InterPro" id="IPR012337">
    <property type="entry name" value="RNaseH-like_sf"/>
</dbReference>
<dbReference type="EMBL" id="HG994582">
    <property type="protein sequence ID" value="CAF2887839.1"/>
    <property type="molecule type" value="Genomic_DNA"/>
</dbReference>
<reference evidence="1" key="1">
    <citation type="submission" date="2021-02" db="EMBL/GenBank/DDBJ databases">
        <authorList>
            <person name="Bekaert M."/>
        </authorList>
    </citation>
    <scope>NUCLEOTIDE SEQUENCE</scope>
    <source>
        <strain evidence="1">IoA-00</strain>
    </source>
</reference>
<dbReference type="GO" id="GO:0003676">
    <property type="term" value="F:nucleic acid binding"/>
    <property type="evidence" value="ECO:0007669"/>
    <property type="project" value="InterPro"/>
</dbReference>
<dbReference type="Pfam" id="PF00665">
    <property type="entry name" value="rve"/>
    <property type="match status" value="1"/>
</dbReference>
<proteinExistence type="predicted"/>
<protein>
    <submittedName>
        <fullName evidence="1">(salmon louse) hypothetical protein</fullName>
    </submittedName>
</protein>
<dbReference type="InterPro" id="IPR001584">
    <property type="entry name" value="Integrase_cat-core"/>
</dbReference>
<organism evidence="1 2">
    <name type="scientific">Lepeophtheirus salmonis</name>
    <name type="common">Salmon louse</name>
    <name type="synonym">Caligus salmonis</name>
    <dbReference type="NCBI Taxonomy" id="72036"/>
    <lineage>
        <taxon>Eukaryota</taxon>
        <taxon>Metazoa</taxon>
        <taxon>Ecdysozoa</taxon>
        <taxon>Arthropoda</taxon>
        <taxon>Crustacea</taxon>
        <taxon>Multicrustacea</taxon>
        <taxon>Hexanauplia</taxon>
        <taxon>Copepoda</taxon>
        <taxon>Siphonostomatoida</taxon>
        <taxon>Caligidae</taxon>
        <taxon>Lepeophtheirus</taxon>
    </lineage>
</organism>
<dbReference type="OrthoDB" id="441971at2759"/>
<evidence type="ECO:0000313" key="1">
    <source>
        <dbReference type="EMBL" id="CAF2887839.1"/>
    </source>
</evidence>
<dbReference type="AlphaFoldDB" id="A0A7R8CTE3"/>